<name>A0ABT3ZSR7_9BURK</name>
<proteinExistence type="predicted"/>
<keyword evidence="1" id="KW-1133">Transmembrane helix</keyword>
<dbReference type="EMBL" id="JAPMXC010000010">
    <property type="protein sequence ID" value="MCY0389593.1"/>
    <property type="molecule type" value="Genomic_DNA"/>
</dbReference>
<reference evidence="2" key="1">
    <citation type="submission" date="2022-11" db="EMBL/GenBank/DDBJ databases">
        <title>Robbsia betulipollinis sp. nov., isolated from pollen of birch (Betula pendula).</title>
        <authorList>
            <person name="Shi H."/>
            <person name="Ambika Manirajan B."/>
            <person name="Ratering S."/>
            <person name="Geissler-Plaum R."/>
            <person name="Schnell S."/>
        </authorList>
    </citation>
    <scope>NUCLEOTIDE SEQUENCE</scope>
    <source>
        <strain evidence="2">Bb-Pol-6</strain>
    </source>
</reference>
<comment type="caution">
    <text evidence="2">The sequence shown here is derived from an EMBL/GenBank/DDBJ whole genome shotgun (WGS) entry which is preliminary data.</text>
</comment>
<evidence type="ECO:0000313" key="2">
    <source>
        <dbReference type="EMBL" id="MCY0389593.1"/>
    </source>
</evidence>
<feature type="transmembrane region" description="Helical" evidence="1">
    <location>
        <begin position="45"/>
        <end position="66"/>
    </location>
</feature>
<organism evidence="2 3">
    <name type="scientific">Robbsia betulipollinis</name>
    <dbReference type="NCBI Taxonomy" id="2981849"/>
    <lineage>
        <taxon>Bacteria</taxon>
        <taxon>Pseudomonadati</taxon>
        <taxon>Pseudomonadota</taxon>
        <taxon>Betaproteobacteria</taxon>
        <taxon>Burkholderiales</taxon>
        <taxon>Burkholderiaceae</taxon>
        <taxon>Robbsia</taxon>
    </lineage>
</organism>
<accession>A0ABT3ZSR7</accession>
<protein>
    <submittedName>
        <fullName evidence="2">Uncharacterized protein</fullName>
    </submittedName>
</protein>
<dbReference type="RefSeq" id="WP_267849486.1">
    <property type="nucleotide sequence ID" value="NZ_JAPMXC010000010.1"/>
</dbReference>
<sequence length="86" mass="9935">MKQSARYRDCLRETAKVIPFVLIDADLYREIARTAGEAGYQVLTFLARLIVLLTYPISIFVIAFALRKSRQAQNASHDKLDREWMS</sequence>
<gene>
    <name evidence="2" type="ORF">OVY01_20820</name>
</gene>
<keyword evidence="1" id="KW-0812">Transmembrane</keyword>
<keyword evidence="3" id="KW-1185">Reference proteome</keyword>
<evidence type="ECO:0000256" key="1">
    <source>
        <dbReference type="SAM" id="Phobius"/>
    </source>
</evidence>
<keyword evidence="1" id="KW-0472">Membrane</keyword>
<dbReference type="Proteomes" id="UP001082899">
    <property type="component" value="Unassembled WGS sequence"/>
</dbReference>
<evidence type="ECO:0000313" key="3">
    <source>
        <dbReference type="Proteomes" id="UP001082899"/>
    </source>
</evidence>